<evidence type="ECO:0000256" key="8">
    <source>
        <dbReference type="ARBA" id="ARBA00048679"/>
    </source>
</evidence>
<protein>
    <recommendedName>
        <fullName evidence="1">non-specific serine/threonine protein kinase</fullName>
        <ecNumber evidence="1">2.7.11.1</ecNumber>
    </recommendedName>
</protein>
<evidence type="ECO:0000256" key="2">
    <source>
        <dbReference type="ARBA" id="ARBA00022527"/>
    </source>
</evidence>
<dbReference type="SUPFAM" id="SSF56112">
    <property type="entry name" value="Protein kinase-like (PK-like)"/>
    <property type="match status" value="1"/>
</dbReference>
<evidence type="ECO:0000256" key="7">
    <source>
        <dbReference type="ARBA" id="ARBA00047899"/>
    </source>
</evidence>
<accession>A0A5J5A3F2</accession>
<dbReference type="OrthoDB" id="432483at2759"/>
<dbReference type="AlphaFoldDB" id="A0A5J5A3F2"/>
<dbReference type="GO" id="GO:0004674">
    <property type="term" value="F:protein serine/threonine kinase activity"/>
    <property type="evidence" value="ECO:0007669"/>
    <property type="project" value="UniProtKB-KW"/>
</dbReference>
<reference evidence="9 10" key="1">
    <citation type="submission" date="2019-09" db="EMBL/GenBank/DDBJ databases">
        <title>A chromosome-level genome assembly of the Chinese tupelo Nyssa sinensis.</title>
        <authorList>
            <person name="Yang X."/>
            <person name="Kang M."/>
            <person name="Yang Y."/>
            <person name="Xiong H."/>
            <person name="Wang M."/>
            <person name="Zhang Z."/>
            <person name="Wang Z."/>
            <person name="Wu H."/>
            <person name="Ma T."/>
            <person name="Liu J."/>
            <person name="Xi Z."/>
        </authorList>
    </citation>
    <scope>NUCLEOTIDE SEQUENCE [LARGE SCALE GENOMIC DNA]</scope>
    <source>
        <strain evidence="9">J267</strain>
        <tissue evidence="9">Leaf</tissue>
    </source>
</reference>
<evidence type="ECO:0000313" key="9">
    <source>
        <dbReference type="EMBL" id="KAA8524960.1"/>
    </source>
</evidence>
<sequence>MIKTHICLITDYCPDGELFLLLDRQPMKVLKEDVVRFYAAEVVVALEVGNGGMSPEEDRSHFSIWALMKMIAFCKD</sequence>
<organism evidence="9 10">
    <name type="scientific">Nyssa sinensis</name>
    <dbReference type="NCBI Taxonomy" id="561372"/>
    <lineage>
        <taxon>Eukaryota</taxon>
        <taxon>Viridiplantae</taxon>
        <taxon>Streptophyta</taxon>
        <taxon>Embryophyta</taxon>
        <taxon>Tracheophyta</taxon>
        <taxon>Spermatophyta</taxon>
        <taxon>Magnoliopsida</taxon>
        <taxon>eudicotyledons</taxon>
        <taxon>Gunneridae</taxon>
        <taxon>Pentapetalae</taxon>
        <taxon>asterids</taxon>
        <taxon>Cornales</taxon>
        <taxon>Nyssaceae</taxon>
        <taxon>Nyssa</taxon>
    </lineage>
</organism>
<dbReference type="EMBL" id="CM018047">
    <property type="protein sequence ID" value="KAA8524960.1"/>
    <property type="molecule type" value="Genomic_DNA"/>
</dbReference>
<keyword evidence="2" id="KW-0723">Serine/threonine-protein kinase</keyword>
<keyword evidence="10" id="KW-1185">Reference proteome</keyword>
<evidence type="ECO:0000256" key="3">
    <source>
        <dbReference type="ARBA" id="ARBA00022679"/>
    </source>
</evidence>
<keyword evidence="6" id="KW-0067">ATP-binding</keyword>
<comment type="catalytic activity">
    <reaction evidence="8">
        <text>L-seryl-[protein] + ATP = O-phospho-L-seryl-[protein] + ADP + H(+)</text>
        <dbReference type="Rhea" id="RHEA:17989"/>
        <dbReference type="Rhea" id="RHEA-COMP:9863"/>
        <dbReference type="Rhea" id="RHEA-COMP:11604"/>
        <dbReference type="ChEBI" id="CHEBI:15378"/>
        <dbReference type="ChEBI" id="CHEBI:29999"/>
        <dbReference type="ChEBI" id="CHEBI:30616"/>
        <dbReference type="ChEBI" id="CHEBI:83421"/>
        <dbReference type="ChEBI" id="CHEBI:456216"/>
        <dbReference type="EC" id="2.7.11.1"/>
    </reaction>
</comment>
<dbReference type="Gene3D" id="1.10.510.10">
    <property type="entry name" value="Transferase(Phosphotransferase) domain 1"/>
    <property type="match status" value="1"/>
</dbReference>
<dbReference type="GO" id="GO:0005524">
    <property type="term" value="F:ATP binding"/>
    <property type="evidence" value="ECO:0007669"/>
    <property type="project" value="UniProtKB-KW"/>
</dbReference>
<evidence type="ECO:0000256" key="5">
    <source>
        <dbReference type="ARBA" id="ARBA00022777"/>
    </source>
</evidence>
<keyword evidence="3" id="KW-0808">Transferase</keyword>
<dbReference type="EC" id="2.7.11.1" evidence="1"/>
<keyword evidence="5" id="KW-0418">Kinase</keyword>
<dbReference type="PANTHER" id="PTHR45637">
    <property type="entry name" value="FLIPPASE KINASE 1-RELATED"/>
    <property type="match status" value="1"/>
</dbReference>
<keyword evidence="4" id="KW-0547">Nucleotide-binding</keyword>
<gene>
    <name evidence="9" type="ORF">F0562_011402</name>
</gene>
<evidence type="ECO:0000256" key="1">
    <source>
        <dbReference type="ARBA" id="ARBA00012513"/>
    </source>
</evidence>
<name>A0A5J5A3F2_9ASTE</name>
<evidence type="ECO:0000256" key="4">
    <source>
        <dbReference type="ARBA" id="ARBA00022741"/>
    </source>
</evidence>
<proteinExistence type="predicted"/>
<comment type="catalytic activity">
    <reaction evidence="7">
        <text>L-threonyl-[protein] + ATP = O-phospho-L-threonyl-[protein] + ADP + H(+)</text>
        <dbReference type="Rhea" id="RHEA:46608"/>
        <dbReference type="Rhea" id="RHEA-COMP:11060"/>
        <dbReference type="Rhea" id="RHEA-COMP:11605"/>
        <dbReference type="ChEBI" id="CHEBI:15378"/>
        <dbReference type="ChEBI" id="CHEBI:30013"/>
        <dbReference type="ChEBI" id="CHEBI:30616"/>
        <dbReference type="ChEBI" id="CHEBI:61977"/>
        <dbReference type="ChEBI" id="CHEBI:456216"/>
        <dbReference type="EC" id="2.7.11.1"/>
    </reaction>
</comment>
<dbReference type="InterPro" id="IPR011009">
    <property type="entry name" value="Kinase-like_dom_sf"/>
</dbReference>
<evidence type="ECO:0000256" key="6">
    <source>
        <dbReference type="ARBA" id="ARBA00022840"/>
    </source>
</evidence>
<evidence type="ECO:0000313" key="10">
    <source>
        <dbReference type="Proteomes" id="UP000325577"/>
    </source>
</evidence>
<dbReference type="Proteomes" id="UP000325577">
    <property type="component" value="Linkage Group LG4"/>
</dbReference>